<gene>
    <name evidence="1" type="ORF">M0R45_035219</name>
</gene>
<proteinExistence type="predicted"/>
<keyword evidence="2" id="KW-1185">Reference proteome</keyword>
<evidence type="ECO:0000313" key="1">
    <source>
        <dbReference type="EMBL" id="KAK9911300.1"/>
    </source>
</evidence>
<dbReference type="Proteomes" id="UP001457282">
    <property type="component" value="Unassembled WGS sequence"/>
</dbReference>
<evidence type="ECO:0000313" key="2">
    <source>
        <dbReference type="Proteomes" id="UP001457282"/>
    </source>
</evidence>
<dbReference type="EMBL" id="JBEDUW010000007">
    <property type="protein sequence ID" value="KAK9911300.1"/>
    <property type="molecule type" value="Genomic_DNA"/>
</dbReference>
<name>A0AAW1VU74_RUBAR</name>
<comment type="caution">
    <text evidence="1">The sequence shown here is derived from an EMBL/GenBank/DDBJ whole genome shotgun (WGS) entry which is preliminary data.</text>
</comment>
<dbReference type="AlphaFoldDB" id="A0AAW1VU74"/>
<organism evidence="1 2">
    <name type="scientific">Rubus argutus</name>
    <name type="common">Southern blackberry</name>
    <dbReference type="NCBI Taxonomy" id="59490"/>
    <lineage>
        <taxon>Eukaryota</taxon>
        <taxon>Viridiplantae</taxon>
        <taxon>Streptophyta</taxon>
        <taxon>Embryophyta</taxon>
        <taxon>Tracheophyta</taxon>
        <taxon>Spermatophyta</taxon>
        <taxon>Magnoliopsida</taxon>
        <taxon>eudicotyledons</taxon>
        <taxon>Gunneridae</taxon>
        <taxon>Pentapetalae</taxon>
        <taxon>rosids</taxon>
        <taxon>fabids</taxon>
        <taxon>Rosales</taxon>
        <taxon>Rosaceae</taxon>
        <taxon>Rosoideae</taxon>
        <taxon>Rosoideae incertae sedis</taxon>
        <taxon>Rubus</taxon>
    </lineage>
</organism>
<sequence length="68" mass="7713">MKEVAMELEGLRRMVMHPWVNNDEEIEHLLGENREIPLETFSYGGGGDTSSGYDTVRNHIIVPVNDGR</sequence>
<protein>
    <submittedName>
        <fullName evidence="1">Uncharacterized protein</fullName>
    </submittedName>
</protein>
<accession>A0AAW1VU74</accession>
<reference evidence="1 2" key="1">
    <citation type="journal article" date="2023" name="G3 (Bethesda)">
        <title>A chromosome-length genome assembly and annotation of blackberry (Rubus argutus, cv. 'Hillquist').</title>
        <authorList>
            <person name="Bruna T."/>
            <person name="Aryal R."/>
            <person name="Dudchenko O."/>
            <person name="Sargent D.J."/>
            <person name="Mead D."/>
            <person name="Buti M."/>
            <person name="Cavallini A."/>
            <person name="Hytonen T."/>
            <person name="Andres J."/>
            <person name="Pham M."/>
            <person name="Weisz D."/>
            <person name="Mascagni F."/>
            <person name="Usai G."/>
            <person name="Natali L."/>
            <person name="Bassil N."/>
            <person name="Fernandez G.E."/>
            <person name="Lomsadze A."/>
            <person name="Armour M."/>
            <person name="Olukolu B."/>
            <person name="Poorten T."/>
            <person name="Britton C."/>
            <person name="Davik J."/>
            <person name="Ashrafi H."/>
            <person name="Aiden E.L."/>
            <person name="Borodovsky M."/>
            <person name="Worthington M."/>
        </authorList>
    </citation>
    <scope>NUCLEOTIDE SEQUENCE [LARGE SCALE GENOMIC DNA]</scope>
    <source>
        <strain evidence="1">PI 553951</strain>
    </source>
</reference>